<dbReference type="RefSeq" id="WP_120171817.1">
    <property type="nucleotide sequence ID" value="NZ_AP018400.1"/>
</dbReference>
<accession>A0A2Z5TNC6</accession>
<sequence>MTTDKQNKWLAEQVYWVEQERDDVGYHPAANERYFCDDSDKALGKFEVIAVEDNPINGMQAMVATMMEVCL</sequence>
<organism evidence="1 2">
    <name type="scientific">Streptococcus ruminantium</name>
    <dbReference type="NCBI Taxonomy" id="1917441"/>
    <lineage>
        <taxon>Bacteria</taxon>
        <taxon>Bacillati</taxon>
        <taxon>Bacillota</taxon>
        <taxon>Bacilli</taxon>
        <taxon>Lactobacillales</taxon>
        <taxon>Streptococcaceae</taxon>
        <taxon>Streptococcus</taxon>
    </lineage>
</organism>
<reference evidence="1 2" key="1">
    <citation type="journal article" date="2018" name="Genome Biol. Evol.">
        <title>Complete Genome Sequence of Streptococcus ruminantium sp. nov. GUT-187T (=DSM 104980T =JCM 31869T), the Type Strain of S. ruminantium, and Comparison with Genome Sequences of Streptococcus suis Strains.</title>
        <authorList>
            <person name="Tohya M."/>
            <person name="Sekizaki T."/>
            <person name="Miyoshi-Akiyama T."/>
        </authorList>
    </citation>
    <scope>NUCLEOTIDE SEQUENCE [LARGE SCALE GENOMIC DNA]</scope>
    <source>
        <strain evidence="1 2">GUT187T</strain>
    </source>
</reference>
<protein>
    <submittedName>
        <fullName evidence="1">Uncharacterized protein</fullName>
    </submittedName>
</protein>
<dbReference type="KEGG" id="srq:SR187_5970"/>
<dbReference type="Proteomes" id="UP000269331">
    <property type="component" value="Chromosome"/>
</dbReference>
<dbReference type="EMBL" id="AP018400">
    <property type="protein sequence ID" value="BBA92799.1"/>
    <property type="molecule type" value="Genomic_DNA"/>
</dbReference>
<evidence type="ECO:0000313" key="2">
    <source>
        <dbReference type="Proteomes" id="UP000269331"/>
    </source>
</evidence>
<proteinExistence type="predicted"/>
<dbReference type="OrthoDB" id="2236957at2"/>
<dbReference type="AlphaFoldDB" id="A0A2Z5TNC6"/>
<dbReference type="GeneID" id="52229735"/>
<evidence type="ECO:0000313" key="1">
    <source>
        <dbReference type="EMBL" id="BBA92799.1"/>
    </source>
</evidence>
<name>A0A2Z5TNC6_9STRE</name>
<gene>
    <name evidence="1" type="ORF">SR187_5970</name>
</gene>